<dbReference type="Gene3D" id="3.30.70.1320">
    <property type="entry name" value="Multidrug efflux transporter AcrB pore domain like"/>
    <property type="match status" value="1"/>
</dbReference>
<dbReference type="Proteomes" id="UP000015520">
    <property type="component" value="Unassembled WGS sequence"/>
</dbReference>
<dbReference type="PANTHER" id="PTHR32063">
    <property type="match status" value="1"/>
</dbReference>
<dbReference type="RefSeq" id="WP_021287993.1">
    <property type="nucleotide sequence ID" value="NZ_AUPZ01000013.1"/>
</dbReference>
<accession>T0JBB0</accession>
<feature type="transmembrane region" description="Helical" evidence="1">
    <location>
        <begin position="355"/>
        <end position="374"/>
    </location>
</feature>
<evidence type="ECO:0000313" key="3">
    <source>
        <dbReference type="Proteomes" id="UP000015520"/>
    </source>
</evidence>
<dbReference type="AlphaFoldDB" id="T0JBB0"/>
<dbReference type="PATRIC" id="fig|1172190.3.peg.1678"/>
<sequence length="876" mass="99717">MIKKFIKKSLENSSLNHILFVFLLLLAFVSYSKIPKEMFPPSTLDMISVKGHYIGANSTILDKLIVQDIENILQNTQDLYEIQTVITNGEFHINAQIKNETPKQKIVNNIKNSIENLKQDLPKDMDIPTVDISESYFPLINISVSSNTNESYIEVAKDLTEDIKKLKNLYSVTLDGDYNSILVISLNSQKLLAYGISNEKAYNTLMSLYSLYPIGSISSQKQKYYVESKNDNIDINTLLETEIKIDGKLIYVKNIADIKYDYENRDIITRTDAVPSVIINIKKAKLGDSIKLSKEITNIIDIYKNKYKNIEFKVLSDSSFWIKTRLNTIASNIIIGLILLFFSIWLFISLKIAIVVLLGIPVSFAFGLIGLDFFQGSLNTLSMIGVLLSLGILVDEAIVVSENIDRHFSMNKSIKQACIDGTYEMMPILFAAMLTTIIAFLPLTMLSGGLGVFIKIIPLMVIILVISSFIESFVFLPLHYKELTFGFLTNKGNSIRERMWNKLSAVYINSLSFFIKKRYLWGFFIVFFTLLATYTLAKSSRFQLFPEFDAMTINIMGKVENGAINYTLTETKALEKILIKELNSDNVSSISTIIGMNSDGRSMHEKGNNLFTLTVNLKPKKHDDFFNKVINPIFTPYKEDNSSSRTRTLYAKEIQKKIESLIQKHNLKSNFLEFIINIPQTGVVKNDVEISLSHKNNEKIKEALESLELAIKNIDGVHSIKNDMKYDEIKAEILLNTFGNSLGFTQKAIITKVRNFISLQKLSKIVDTNSELIELRVNYGDHENLNALYDLSLEVPNQNYNVCLKDIAIVNFSKDITTIKKDDLQKIFTLNASFDKEKISSRIFYKKLKPIIQMIKNNGVEVYIKGEQKTNNQREC</sequence>
<dbReference type="InterPro" id="IPR027463">
    <property type="entry name" value="AcrB_DN_DC_subdom"/>
</dbReference>
<dbReference type="Gene3D" id="3.30.2090.10">
    <property type="entry name" value="Multidrug efflux transporter AcrB TolC docking domain, DN and DC subdomains"/>
    <property type="match status" value="2"/>
</dbReference>
<feature type="transmembrane region" description="Helical" evidence="1">
    <location>
        <begin position="519"/>
        <end position="537"/>
    </location>
</feature>
<dbReference type="Gene3D" id="3.30.70.1430">
    <property type="entry name" value="Multidrug efflux transporter AcrB pore domain"/>
    <property type="match status" value="2"/>
</dbReference>
<proteinExistence type="predicted"/>
<dbReference type="GO" id="GO:0042910">
    <property type="term" value="F:xenobiotic transmembrane transporter activity"/>
    <property type="evidence" value="ECO:0007669"/>
    <property type="project" value="TreeGrafter"/>
</dbReference>
<evidence type="ECO:0000256" key="1">
    <source>
        <dbReference type="SAM" id="Phobius"/>
    </source>
</evidence>
<dbReference type="OrthoDB" id="8430015at2"/>
<dbReference type="PRINTS" id="PR00702">
    <property type="entry name" value="ACRIFLAVINRP"/>
</dbReference>
<keyword evidence="1" id="KW-0812">Transmembrane</keyword>
<dbReference type="Pfam" id="PF00873">
    <property type="entry name" value="ACR_tran"/>
    <property type="match status" value="1"/>
</dbReference>
<dbReference type="PANTHER" id="PTHR32063:SF33">
    <property type="entry name" value="RND SUPERFAMILY EFFLUX PUMP PERMEASE COMPONENT"/>
    <property type="match status" value="1"/>
</dbReference>
<name>T0JBB0_9BACT</name>
<feature type="transmembrane region" description="Helical" evidence="1">
    <location>
        <begin position="329"/>
        <end position="348"/>
    </location>
</feature>
<organism evidence="2 3">
    <name type="scientific">Sulfurimonas hongkongensis</name>
    <dbReference type="NCBI Taxonomy" id="1172190"/>
    <lineage>
        <taxon>Bacteria</taxon>
        <taxon>Pseudomonadati</taxon>
        <taxon>Campylobacterota</taxon>
        <taxon>Epsilonproteobacteria</taxon>
        <taxon>Campylobacterales</taxon>
        <taxon>Sulfurimonadaceae</taxon>
        <taxon>Sulfurimonas</taxon>
    </lineage>
</organism>
<keyword evidence="1" id="KW-0472">Membrane</keyword>
<gene>
    <name evidence="2" type="ORF">M947_08725</name>
</gene>
<comment type="caution">
    <text evidence="2">The sequence shown here is derived from an EMBL/GenBank/DDBJ whole genome shotgun (WGS) entry which is preliminary data.</text>
</comment>
<dbReference type="GO" id="GO:0005886">
    <property type="term" value="C:plasma membrane"/>
    <property type="evidence" value="ECO:0007669"/>
    <property type="project" value="TreeGrafter"/>
</dbReference>
<dbReference type="STRING" id="1172190.M947_08725"/>
<keyword evidence="3" id="KW-1185">Reference proteome</keyword>
<dbReference type="eggNOG" id="COG0841">
    <property type="taxonomic scope" value="Bacteria"/>
</dbReference>
<dbReference type="SUPFAM" id="SSF82693">
    <property type="entry name" value="Multidrug efflux transporter AcrB pore domain, PN1, PN2, PC1 and PC2 subdomains"/>
    <property type="match status" value="1"/>
</dbReference>
<dbReference type="SUPFAM" id="SSF82714">
    <property type="entry name" value="Multidrug efflux transporter AcrB TolC docking domain, DN and DC subdomains"/>
    <property type="match status" value="1"/>
</dbReference>
<dbReference type="SUPFAM" id="SSF82866">
    <property type="entry name" value="Multidrug efflux transporter AcrB transmembrane domain"/>
    <property type="match status" value="1"/>
</dbReference>
<dbReference type="EMBL" id="AUPZ01000013">
    <property type="protein sequence ID" value="EQB35356.1"/>
    <property type="molecule type" value="Genomic_DNA"/>
</dbReference>
<dbReference type="Gene3D" id="1.20.1640.10">
    <property type="entry name" value="Multidrug efflux transporter AcrB transmembrane domain"/>
    <property type="match status" value="2"/>
</dbReference>
<dbReference type="InterPro" id="IPR001036">
    <property type="entry name" value="Acrflvin-R"/>
</dbReference>
<protein>
    <recommendedName>
        <fullName evidence="4">Acriflavin resistance protein</fullName>
    </recommendedName>
</protein>
<evidence type="ECO:0000313" key="2">
    <source>
        <dbReference type="EMBL" id="EQB35356.1"/>
    </source>
</evidence>
<keyword evidence="1" id="KW-1133">Transmembrane helix</keyword>
<feature type="transmembrane region" description="Helical" evidence="1">
    <location>
        <begin position="425"/>
        <end position="446"/>
    </location>
</feature>
<dbReference type="Gene3D" id="3.30.70.1440">
    <property type="entry name" value="Multidrug efflux transporter AcrB pore domain"/>
    <property type="match status" value="1"/>
</dbReference>
<evidence type="ECO:0008006" key="4">
    <source>
        <dbReference type="Google" id="ProtNLM"/>
    </source>
</evidence>
<reference evidence="2 3" key="1">
    <citation type="submission" date="2013-07" db="EMBL/GenBank/DDBJ databases">
        <title>Sulfurimonas hongkongensis AST-10 Genome Sequencing.</title>
        <authorList>
            <person name="Cai L."/>
            <person name="Zhang T."/>
        </authorList>
    </citation>
    <scope>NUCLEOTIDE SEQUENCE [LARGE SCALE GENOMIC DNA]</scope>
    <source>
        <strain evidence="2 3">AST-10</strain>
    </source>
</reference>
<feature type="transmembrane region" description="Helical" evidence="1">
    <location>
        <begin position="452"/>
        <end position="476"/>
    </location>
</feature>
<feature type="transmembrane region" description="Helical" evidence="1">
    <location>
        <begin position="380"/>
        <end position="404"/>
    </location>
</feature>